<dbReference type="GO" id="GO:0016592">
    <property type="term" value="C:mediator complex"/>
    <property type="evidence" value="ECO:0007669"/>
    <property type="project" value="InterPro"/>
</dbReference>
<name>A0A4S8KH24_MUSBA</name>
<comment type="subcellular location">
    <subcellularLocation>
        <location evidence="1 4">Nucleus</location>
    </subcellularLocation>
</comment>
<comment type="function">
    <text evidence="4">Component of the Mediator complex, a coactivator involved in the regulated transcription of nearly all RNA polymerase II-dependent genes. Mediator functions as a bridge to convey information from gene-specific regulatory proteins to the basal RNA polymerase II transcription machinery. Mediator is recruited to promoters by direct interactions with regulatory proteins and serves as a scaffold for the assembly of a functional preinitiation complex with RNA polymerase II and the general transcription factors.</text>
</comment>
<keyword evidence="4" id="KW-0805">Transcription regulation</keyword>
<evidence type="ECO:0000256" key="1">
    <source>
        <dbReference type="ARBA" id="ARBA00004123"/>
    </source>
</evidence>
<evidence type="ECO:0000256" key="3">
    <source>
        <dbReference type="ARBA" id="ARBA00023242"/>
    </source>
</evidence>
<evidence type="ECO:0000313" key="5">
    <source>
        <dbReference type="EMBL" id="THU74660.1"/>
    </source>
</evidence>
<dbReference type="GO" id="GO:0003713">
    <property type="term" value="F:transcription coactivator activity"/>
    <property type="evidence" value="ECO:0007669"/>
    <property type="project" value="TreeGrafter"/>
</dbReference>
<organism evidence="5 6">
    <name type="scientific">Musa balbisiana</name>
    <name type="common">Banana</name>
    <dbReference type="NCBI Taxonomy" id="52838"/>
    <lineage>
        <taxon>Eukaryota</taxon>
        <taxon>Viridiplantae</taxon>
        <taxon>Streptophyta</taxon>
        <taxon>Embryophyta</taxon>
        <taxon>Tracheophyta</taxon>
        <taxon>Spermatophyta</taxon>
        <taxon>Magnoliopsida</taxon>
        <taxon>Liliopsida</taxon>
        <taxon>Zingiberales</taxon>
        <taxon>Musaceae</taxon>
        <taxon>Musa</taxon>
    </lineage>
</organism>
<dbReference type="AlphaFoldDB" id="A0A4S8KH24"/>
<gene>
    <name evidence="4" type="primary">MED20</name>
    <name evidence="5" type="ORF">C4D60_Mb04t35730</name>
</gene>
<evidence type="ECO:0000256" key="4">
    <source>
        <dbReference type="RuleBase" id="RU364152"/>
    </source>
</evidence>
<reference evidence="5 6" key="1">
    <citation type="journal article" date="2019" name="Nat. Plants">
        <title>Genome sequencing of Musa balbisiana reveals subgenome evolution and function divergence in polyploid bananas.</title>
        <authorList>
            <person name="Yao X."/>
        </authorList>
    </citation>
    <scope>NUCLEOTIDE SEQUENCE [LARGE SCALE GENOMIC DNA]</scope>
    <source>
        <strain evidence="6">cv. DH-PKW</strain>
        <tissue evidence="5">Leaves</tissue>
    </source>
</reference>
<dbReference type="Proteomes" id="UP000317650">
    <property type="component" value="Chromosome 4"/>
</dbReference>
<keyword evidence="4" id="KW-0010">Activator</keyword>
<sequence>MPVKWLMHWQPNSGATMSSQILAEVCQCVEGFGSAAKEGRWRTTLTIYRPVARDPSSTATSAPAPTPGDLPRDFLGLTLHDRPGAYFFILRHHRLILQADANVQSLMDKLQSYKARVVLHFEGFQYQLGDFMLRVGKCVQSHADTLRGIMMEVEYLPLSSIDKSRQIMEDFLDIWQDAVIKKSLPGQFINVELNFADYGLQDQYTPQHTALQYATCIVQLMATVRS</sequence>
<proteinExistence type="inferred from homology"/>
<dbReference type="PANTHER" id="PTHR12465:SF0">
    <property type="entry name" value="MEDIATOR OF RNA POLYMERASE II TRANSCRIPTION SUBUNIT 20"/>
    <property type="match status" value="1"/>
</dbReference>
<dbReference type="InterPro" id="IPR013921">
    <property type="entry name" value="Mediator_Med20"/>
</dbReference>
<comment type="caution">
    <text evidence="5">The sequence shown here is derived from an EMBL/GenBank/DDBJ whole genome shotgun (WGS) entry which is preliminary data.</text>
</comment>
<accession>A0A4S8KH24</accession>
<keyword evidence="4" id="KW-0804">Transcription</keyword>
<dbReference type="STRING" id="52838.A0A4S8KH24"/>
<evidence type="ECO:0000256" key="2">
    <source>
        <dbReference type="ARBA" id="ARBA00010743"/>
    </source>
</evidence>
<keyword evidence="3 4" id="KW-0539">Nucleus</keyword>
<dbReference type="PANTHER" id="PTHR12465">
    <property type="entry name" value="UBIQUITIN SPECIFIC PROTEASE HOMOLOG 49"/>
    <property type="match status" value="1"/>
</dbReference>
<keyword evidence="6" id="KW-1185">Reference proteome</keyword>
<comment type="subunit">
    <text evidence="4">Component of the Mediator complex.</text>
</comment>
<protein>
    <recommendedName>
        <fullName evidence="4">Mediator of RNA polymerase II transcription subunit 20</fullName>
    </recommendedName>
    <alternativeName>
        <fullName evidence="4">Mediator complex subunit 20</fullName>
    </alternativeName>
</protein>
<dbReference type="EMBL" id="PYDT01000001">
    <property type="protein sequence ID" value="THU74660.1"/>
    <property type="molecule type" value="Genomic_DNA"/>
</dbReference>
<dbReference type="GO" id="GO:0006357">
    <property type="term" value="P:regulation of transcription by RNA polymerase II"/>
    <property type="evidence" value="ECO:0007669"/>
    <property type="project" value="InterPro"/>
</dbReference>
<comment type="similarity">
    <text evidence="2 4">Belongs to the Mediator complex subunit 20 family.</text>
</comment>
<evidence type="ECO:0000313" key="6">
    <source>
        <dbReference type="Proteomes" id="UP000317650"/>
    </source>
</evidence>
<dbReference type="Pfam" id="PF08612">
    <property type="entry name" value="Med20"/>
    <property type="match status" value="1"/>
</dbReference>